<dbReference type="InterPro" id="IPR008719">
    <property type="entry name" value="N2O_reductase_NosL"/>
</dbReference>
<dbReference type="Pfam" id="PF05573">
    <property type="entry name" value="NosL"/>
    <property type="match status" value="1"/>
</dbReference>
<sequence>MNRRRVVAAGIGGAVTGLAGCLGGSASEEALPDPVDLEGKFDTDHGMAIGPHGGANGQIFYRDADPRDEGNPAWFHTLVHSLFPYHFNRLDRGWEPLVVYVTDFSRVDYTVRQRDGSPRMPSPTAPETFADATDLIYVAESDVMGGMGPALHPFSDQAEAQSFIDTHGGQMFGYEAIDRTLIEGIRQSGN</sequence>
<dbReference type="AlphaFoldDB" id="A0A1I6H5N9"/>
<dbReference type="PROSITE" id="PS51257">
    <property type="entry name" value="PROKAR_LIPOPROTEIN"/>
    <property type="match status" value="1"/>
</dbReference>
<reference evidence="2" key="1">
    <citation type="submission" date="2016-10" db="EMBL/GenBank/DDBJ databases">
        <authorList>
            <person name="Varghese N."/>
            <person name="Submissions S."/>
        </authorList>
    </citation>
    <scope>NUCLEOTIDE SEQUENCE [LARGE SCALE GENOMIC DNA]</scope>
    <source>
        <strain evidence="2">RD 26</strain>
    </source>
</reference>
<accession>A0A1I6H5N9</accession>
<dbReference type="STRING" id="35743.SAMN04487937_2476"/>
<dbReference type="EMBL" id="FOYN01000003">
    <property type="protein sequence ID" value="SFR49755.1"/>
    <property type="molecule type" value="Genomic_DNA"/>
</dbReference>
<evidence type="ECO:0000313" key="2">
    <source>
        <dbReference type="Proteomes" id="UP000198932"/>
    </source>
</evidence>
<gene>
    <name evidence="1" type="ORF">SAMN04487937_2476</name>
</gene>
<protein>
    <submittedName>
        <fullName evidence="1">Nitrous oxide reductase accessory protein NosL</fullName>
    </submittedName>
</protein>
<dbReference type="RefSeq" id="WP_092922602.1">
    <property type="nucleotide sequence ID" value="NZ_FOYN01000003.1"/>
</dbReference>
<evidence type="ECO:0000313" key="1">
    <source>
        <dbReference type="EMBL" id="SFR49755.1"/>
    </source>
</evidence>
<proteinExistence type="predicted"/>
<name>A0A1I6H5N9_HALSD</name>
<keyword evidence="2" id="KW-1185">Reference proteome</keyword>
<dbReference type="Proteomes" id="UP000198932">
    <property type="component" value="Unassembled WGS sequence"/>
</dbReference>
<organism evidence="1 2">
    <name type="scientific">Halorubrum sodomense</name>
    <dbReference type="NCBI Taxonomy" id="35743"/>
    <lineage>
        <taxon>Archaea</taxon>
        <taxon>Methanobacteriati</taxon>
        <taxon>Methanobacteriota</taxon>
        <taxon>Stenosarchaea group</taxon>
        <taxon>Halobacteria</taxon>
        <taxon>Halobacteriales</taxon>
        <taxon>Haloferacaceae</taxon>
        <taxon>Halorubrum</taxon>
    </lineage>
</organism>
<dbReference type="SUPFAM" id="SSF160387">
    <property type="entry name" value="NosL/MerB-like"/>
    <property type="match status" value="1"/>
</dbReference>
<dbReference type="Gene3D" id="3.30.70.2050">
    <property type="match status" value="1"/>
</dbReference>